<keyword evidence="2" id="KW-1185">Reference proteome</keyword>
<sequence length="201" mass="22863">MQSTSAVAPVLKAFAELMVLGSLFRAKIVQILGRHISGGEIPGKLCVHVHKRHEVLCNRTLIATDMSGFRWFRSPAFTTNIIIDLPSCGQCQHRFRILYPRKIVQPSAYNPCWLLLDGLLRSCHGLLDLAPQYEMLFDRGYGFRSGHNPGRIHESRTTRSINHIQRSHLRCCGTVQSHYACQIWYCHRLPDLETSLLVQVA</sequence>
<dbReference type="AlphaFoldDB" id="A0A177BVX5"/>
<dbReference type="RefSeq" id="XP_018029184.1">
    <property type="nucleotide sequence ID" value="XM_018186183.1"/>
</dbReference>
<name>A0A177BVX5_9PLEO</name>
<protein>
    <submittedName>
        <fullName evidence="1">Uncharacterized protein</fullName>
    </submittedName>
</protein>
<accession>A0A177BVX5</accession>
<proteinExistence type="predicted"/>
<gene>
    <name evidence="1" type="ORF">CC84DRAFT_426371</name>
</gene>
<dbReference type="GeneID" id="28769669"/>
<reference evidence="1 2" key="1">
    <citation type="submission" date="2016-05" db="EMBL/GenBank/DDBJ databases">
        <title>Comparative analysis of secretome profiles of manganese(II)-oxidizing ascomycete fungi.</title>
        <authorList>
            <consortium name="DOE Joint Genome Institute"/>
            <person name="Zeiner C.A."/>
            <person name="Purvine S.O."/>
            <person name="Zink E.M."/>
            <person name="Wu S."/>
            <person name="Pasa-Tolic L."/>
            <person name="Chaput D.L."/>
            <person name="Haridas S."/>
            <person name="Grigoriev I.V."/>
            <person name="Santelli C.M."/>
            <person name="Hansel C.M."/>
        </authorList>
    </citation>
    <scope>NUCLEOTIDE SEQUENCE [LARGE SCALE GENOMIC DNA]</scope>
    <source>
        <strain evidence="1 2">AP3s5-JAC2a</strain>
    </source>
</reference>
<organism evidence="1 2">
    <name type="scientific">Paraphaeosphaeria sporulosa</name>
    <dbReference type="NCBI Taxonomy" id="1460663"/>
    <lineage>
        <taxon>Eukaryota</taxon>
        <taxon>Fungi</taxon>
        <taxon>Dikarya</taxon>
        <taxon>Ascomycota</taxon>
        <taxon>Pezizomycotina</taxon>
        <taxon>Dothideomycetes</taxon>
        <taxon>Pleosporomycetidae</taxon>
        <taxon>Pleosporales</taxon>
        <taxon>Massarineae</taxon>
        <taxon>Didymosphaeriaceae</taxon>
        <taxon>Paraphaeosphaeria</taxon>
    </lineage>
</organism>
<dbReference type="EMBL" id="KV441564">
    <property type="protein sequence ID" value="OAF98818.1"/>
    <property type="molecule type" value="Genomic_DNA"/>
</dbReference>
<dbReference type="InParanoid" id="A0A177BVX5"/>
<evidence type="ECO:0000313" key="2">
    <source>
        <dbReference type="Proteomes" id="UP000077069"/>
    </source>
</evidence>
<dbReference type="Proteomes" id="UP000077069">
    <property type="component" value="Unassembled WGS sequence"/>
</dbReference>
<evidence type="ECO:0000313" key="1">
    <source>
        <dbReference type="EMBL" id="OAF98818.1"/>
    </source>
</evidence>